<evidence type="ECO:0000259" key="1">
    <source>
        <dbReference type="Pfam" id="PF02893"/>
    </source>
</evidence>
<dbReference type="PANTHER" id="PTHR31606:SF1">
    <property type="entry name" value="WW DOMAIN BINDING PROTEIN 2, ISOFORM E"/>
    <property type="match status" value="1"/>
</dbReference>
<evidence type="ECO:0000313" key="4">
    <source>
        <dbReference type="Proteomes" id="UP000663828"/>
    </source>
</evidence>
<proteinExistence type="predicted"/>
<dbReference type="PANTHER" id="PTHR31606">
    <property type="entry name" value="WW DOMAIN BINDING PROTEIN 2, ISOFORM E"/>
    <property type="match status" value="1"/>
</dbReference>
<dbReference type="OrthoDB" id="1259151at2759"/>
<dbReference type="CDD" id="cd13214">
    <property type="entry name" value="PH-GRAM_WBP2"/>
    <property type="match status" value="1"/>
</dbReference>
<evidence type="ECO:0000313" key="2">
    <source>
        <dbReference type="EMBL" id="CAF0789117.1"/>
    </source>
</evidence>
<dbReference type="InterPro" id="IPR044852">
    <property type="entry name" value="WBP2-like"/>
</dbReference>
<protein>
    <recommendedName>
        <fullName evidence="1">GRAM domain-containing protein</fullName>
    </recommendedName>
</protein>
<dbReference type="GO" id="GO:0003713">
    <property type="term" value="F:transcription coactivator activity"/>
    <property type="evidence" value="ECO:0007669"/>
    <property type="project" value="InterPro"/>
</dbReference>
<organism evidence="3 4">
    <name type="scientific">Adineta ricciae</name>
    <name type="common">Rotifer</name>
    <dbReference type="NCBI Taxonomy" id="249248"/>
    <lineage>
        <taxon>Eukaryota</taxon>
        <taxon>Metazoa</taxon>
        <taxon>Spiralia</taxon>
        <taxon>Gnathifera</taxon>
        <taxon>Rotifera</taxon>
        <taxon>Eurotatoria</taxon>
        <taxon>Bdelloidea</taxon>
        <taxon>Adinetida</taxon>
        <taxon>Adinetidae</taxon>
        <taxon>Adineta</taxon>
    </lineage>
</organism>
<dbReference type="EMBL" id="CAJNOJ010000011">
    <property type="protein sequence ID" value="CAF0789117.1"/>
    <property type="molecule type" value="Genomic_DNA"/>
</dbReference>
<dbReference type="AlphaFoldDB" id="A0A815YTZ5"/>
<dbReference type="GO" id="GO:0031490">
    <property type="term" value="F:chromatin DNA binding"/>
    <property type="evidence" value="ECO:0007669"/>
    <property type="project" value="TreeGrafter"/>
</dbReference>
<comment type="caution">
    <text evidence="3">The sequence shown here is derived from an EMBL/GenBank/DDBJ whole genome shotgun (WGS) entry which is preliminary data.</text>
</comment>
<dbReference type="Proteomes" id="UP000663852">
    <property type="component" value="Unassembled WGS sequence"/>
</dbReference>
<keyword evidence="4" id="KW-1185">Reference proteome</keyword>
<dbReference type="GO" id="GO:0005634">
    <property type="term" value="C:nucleus"/>
    <property type="evidence" value="ECO:0007669"/>
    <property type="project" value="TreeGrafter"/>
</dbReference>
<reference evidence="3" key="1">
    <citation type="submission" date="2021-02" db="EMBL/GenBank/DDBJ databases">
        <authorList>
            <person name="Nowell W R."/>
        </authorList>
    </citation>
    <scope>NUCLEOTIDE SEQUENCE</scope>
</reference>
<sequence>MSINQAHYQGGLLLYQGEQIVNHSKNVTLAFDDASRQYSEVFRGKHKGKVFVTTHRMIFLSDDQRDNLLSFAVAFMYMKNLRVEQPIFGANYISGIAAAHPNGECA</sequence>
<dbReference type="SUPFAM" id="SSF50729">
    <property type="entry name" value="PH domain-like"/>
    <property type="match status" value="1"/>
</dbReference>
<accession>A0A815YTZ5</accession>
<dbReference type="Proteomes" id="UP000663828">
    <property type="component" value="Unassembled WGS sequence"/>
</dbReference>
<feature type="domain" description="GRAM" evidence="1">
    <location>
        <begin position="32"/>
        <end position="97"/>
    </location>
</feature>
<dbReference type="InterPro" id="IPR004182">
    <property type="entry name" value="GRAM"/>
</dbReference>
<dbReference type="Pfam" id="PF02893">
    <property type="entry name" value="GRAM"/>
    <property type="match status" value="1"/>
</dbReference>
<gene>
    <name evidence="2" type="ORF">EDS130_LOCUS4252</name>
    <name evidence="3" type="ORF">XAT740_LOCUS44842</name>
</gene>
<evidence type="ECO:0000313" key="3">
    <source>
        <dbReference type="EMBL" id="CAF1574875.1"/>
    </source>
</evidence>
<dbReference type="EMBL" id="CAJNOR010005747">
    <property type="protein sequence ID" value="CAF1574875.1"/>
    <property type="molecule type" value="Genomic_DNA"/>
</dbReference>
<name>A0A815YTZ5_ADIRI</name>